<dbReference type="Proteomes" id="UP000503399">
    <property type="component" value="Chromosome"/>
</dbReference>
<evidence type="ECO:0000313" key="2">
    <source>
        <dbReference type="Proteomes" id="UP000503399"/>
    </source>
</evidence>
<organism evidence="1 2">
    <name type="scientific">Candidatus Hydrogenisulfobacillus filiaventi</name>
    <dbReference type="NCBI Taxonomy" id="2707344"/>
    <lineage>
        <taxon>Bacteria</taxon>
        <taxon>Bacillati</taxon>
        <taxon>Bacillota</taxon>
        <taxon>Clostridia</taxon>
        <taxon>Eubacteriales</taxon>
        <taxon>Clostridiales Family XVII. Incertae Sedis</taxon>
        <taxon>Candidatus Hydrogenisulfobacillus</taxon>
    </lineage>
</organism>
<sequence>MGLSFLSSRDHPATRTAPARRLMNTFFAPKKYQAGGFLGWIAYGRVRKDAYGHVKGHQDGQEGCVEIVCHTDRALPRRALK</sequence>
<dbReference type="EMBL" id="LR778114">
    <property type="protein sequence ID" value="CAB1128586.1"/>
    <property type="molecule type" value="Genomic_DNA"/>
</dbReference>
<name>A0A6F8ZG23_9FIRM</name>
<protein>
    <submittedName>
        <fullName evidence="1">Uncharacterized protein</fullName>
    </submittedName>
</protein>
<proteinExistence type="predicted"/>
<reference evidence="1 2" key="1">
    <citation type="submission" date="2020-02" db="EMBL/GenBank/DDBJ databases">
        <authorList>
            <person name="Hogendoorn C."/>
        </authorList>
    </citation>
    <scope>NUCLEOTIDE SEQUENCE [LARGE SCALE GENOMIC DNA]</scope>
    <source>
        <strain evidence="1">R501</strain>
    </source>
</reference>
<accession>A0A6F8ZG23</accession>
<gene>
    <name evidence="1" type="ORF">R50_1080</name>
</gene>
<dbReference type="KEGG" id="hfv:R50_1080"/>
<dbReference type="AlphaFoldDB" id="A0A6F8ZG23"/>
<evidence type="ECO:0000313" key="1">
    <source>
        <dbReference type="EMBL" id="CAB1128586.1"/>
    </source>
</evidence>
<keyword evidence="2" id="KW-1185">Reference proteome</keyword>